<dbReference type="Pfam" id="PF12796">
    <property type="entry name" value="Ank_2"/>
    <property type="match status" value="4"/>
</dbReference>
<evidence type="ECO:0000256" key="4">
    <source>
        <dbReference type="SAM" id="SignalP"/>
    </source>
</evidence>
<name>A0A9W9VM56_9EURO</name>
<proteinExistence type="predicted"/>
<protein>
    <recommendedName>
        <fullName evidence="7">F-box domain-containing protein</fullName>
    </recommendedName>
</protein>
<dbReference type="SMART" id="SM00248">
    <property type="entry name" value="ANK"/>
    <property type="match status" value="15"/>
</dbReference>
<evidence type="ECO:0000256" key="3">
    <source>
        <dbReference type="PROSITE-ProRule" id="PRU00023"/>
    </source>
</evidence>
<feature type="signal peptide" evidence="4">
    <location>
        <begin position="1"/>
        <end position="15"/>
    </location>
</feature>
<dbReference type="RefSeq" id="XP_056483479.1">
    <property type="nucleotide sequence ID" value="XM_056632859.1"/>
</dbReference>
<dbReference type="Gene3D" id="1.25.40.20">
    <property type="entry name" value="Ankyrin repeat-containing domain"/>
    <property type="match status" value="4"/>
</dbReference>
<feature type="repeat" description="ANK" evidence="3">
    <location>
        <begin position="224"/>
        <end position="256"/>
    </location>
</feature>
<dbReference type="InterPro" id="IPR002110">
    <property type="entry name" value="Ankyrin_rpt"/>
</dbReference>
<feature type="chain" id="PRO_5040791724" description="F-box domain-containing protein" evidence="4">
    <location>
        <begin position="16"/>
        <end position="587"/>
    </location>
</feature>
<gene>
    <name evidence="5" type="ORF">N7509_008222</name>
</gene>
<dbReference type="PROSITE" id="PS50297">
    <property type="entry name" value="ANK_REP_REGION"/>
    <property type="match status" value="4"/>
</dbReference>
<dbReference type="EMBL" id="JAPZBU010000009">
    <property type="protein sequence ID" value="KAJ5385681.1"/>
    <property type="molecule type" value="Genomic_DNA"/>
</dbReference>
<dbReference type="SUPFAM" id="SSF48403">
    <property type="entry name" value="Ankyrin repeat"/>
    <property type="match status" value="2"/>
</dbReference>
<evidence type="ECO:0000256" key="1">
    <source>
        <dbReference type="ARBA" id="ARBA00022737"/>
    </source>
</evidence>
<dbReference type="OrthoDB" id="341259at2759"/>
<reference evidence="5" key="2">
    <citation type="journal article" date="2023" name="IMA Fungus">
        <title>Comparative genomic study of the Penicillium genus elucidates a diverse pangenome and 15 lateral gene transfer events.</title>
        <authorList>
            <person name="Petersen C."/>
            <person name="Sorensen T."/>
            <person name="Nielsen M.R."/>
            <person name="Sondergaard T.E."/>
            <person name="Sorensen J.L."/>
            <person name="Fitzpatrick D.A."/>
            <person name="Frisvad J.C."/>
            <person name="Nielsen K.L."/>
        </authorList>
    </citation>
    <scope>NUCLEOTIDE SEQUENCE</scope>
    <source>
        <strain evidence="5">IBT 29677</strain>
    </source>
</reference>
<keyword evidence="1" id="KW-0677">Repeat</keyword>
<accession>A0A9W9VM56</accession>
<dbReference type="PANTHER" id="PTHR24198:SF165">
    <property type="entry name" value="ANKYRIN REPEAT-CONTAINING PROTEIN-RELATED"/>
    <property type="match status" value="1"/>
</dbReference>
<feature type="repeat" description="ANK" evidence="3">
    <location>
        <begin position="291"/>
        <end position="312"/>
    </location>
</feature>
<organism evidence="5 6">
    <name type="scientific">Penicillium cosmopolitanum</name>
    <dbReference type="NCBI Taxonomy" id="1131564"/>
    <lineage>
        <taxon>Eukaryota</taxon>
        <taxon>Fungi</taxon>
        <taxon>Dikarya</taxon>
        <taxon>Ascomycota</taxon>
        <taxon>Pezizomycotina</taxon>
        <taxon>Eurotiomycetes</taxon>
        <taxon>Eurotiomycetidae</taxon>
        <taxon>Eurotiales</taxon>
        <taxon>Aspergillaceae</taxon>
        <taxon>Penicillium</taxon>
    </lineage>
</organism>
<keyword evidence="4" id="KW-0732">Signal</keyword>
<dbReference type="Proteomes" id="UP001147747">
    <property type="component" value="Unassembled WGS sequence"/>
</dbReference>
<feature type="repeat" description="ANK" evidence="3">
    <location>
        <begin position="492"/>
        <end position="514"/>
    </location>
</feature>
<evidence type="ECO:0000256" key="2">
    <source>
        <dbReference type="ARBA" id="ARBA00023043"/>
    </source>
</evidence>
<dbReference type="PROSITE" id="PS50088">
    <property type="entry name" value="ANK_REPEAT"/>
    <property type="match status" value="4"/>
</dbReference>
<dbReference type="GeneID" id="81371839"/>
<keyword evidence="6" id="KW-1185">Reference proteome</keyword>
<dbReference type="AlphaFoldDB" id="A0A9W9VM56"/>
<sequence>MKLLSLPLELLFCLADFLDFSPDLLSMAKLNKRSSLLFLPLLYAFNVRCQDSSALIWAIQHNQSKLAKTLLEEYRANPNTTDDRFRTPLFYIRGIRTERYQMIRSLIKSGADLNWRDDHQQTPLLYSLQRKFLPVVRDLLGCSGTDVTARDSKGRNAIWYATAHQDKDLVRAFLESGVDTFTADCKGIDPINLAILNQNSTILTILLDHVKTKPSAATLDGPSSREHPLFIATRKGSKEMVQMLISYGANLNIRNRKGQSLLHQAAIKGHSDILQTFLDYNMIPINATDTRGATALHLAAKHGHKSTVKILLAFPNIEINSRDADEVTPLCIAIREDQQSAAMQILSEESAEINATCRHGQTALHYAVQNGNILLVCVLLEIESLDPNIRDGCGWTPITYAALSGSLRLLEVLLTRQDIALNVRNASPIFYACEKGYMEIVRRLLDHNDVDFDKSVWNKSPLFIAIENGHTEIAKLLIGRCGGIDVNSPTLLGSTALSVAASSGNLEIVEILLQDERLNCKAENSFGETALQLAAQEGNEAIVRALCRDKRARDLPSLKKAIRYSSNIRLTYFLQEMEEIWVRESST</sequence>
<comment type="caution">
    <text evidence="5">The sequence shown here is derived from an EMBL/GenBank/DDBJ whole genome shotgun (WGS) entry which is preliminary data.</text>
</comment>
<keyword evidence="2 3" id="KW-0040">ANK repeat</keyword>
<dbReference type="PANTHER" id="PTHR24198">
    <property type="entry name" value="ANKYRIN REPEAT AND PROTEIN KINASE DOMAIN-CONTAINING PROTEIN"/>
    <property type="match status" value="1"/>
</dbReference>
<dbReference type="InterPro" id="IPR036770">
    <property type="entry name" value="Ankyrin_rpt-contain_sf"/>
</dbReference>
<evidence type="ECO:0000313" key="5">
    <source>
        <dbReference type="EMBL" id="KAJ5385681.1"/>
    </source>
</evidence>
<evidence type="ECO:0008006" key="7">
    <source>
        <dbReference type="Google" id="ProtNLM"/>
    </source>
</evidence>
<reference evidence="5" key="1">
    <citation type="submission" date="2022-12" db="EMBL/GenBank/DDBJ databases">
        <authorList>
            <person name="Petersen C."/>
        </authorList>
    </citation>
    <scope>NUCLEOTIDE SEQUENCE</scope>
    <source>
        <strain evidence="5">IBT 29677</strain>
    </source>
</reference>
<evidence type="ECO:0000313" key="6">
    <source>
        <dbReference type="Proteomes" id="UP001147747"/>
    </source>
</evidence>
<feature type="repeat" description="ANK" evidence="3">
    <location>
        <begin position="359"/>
        <end position="392"/>
    </location>
</feature>